<dbReference type="EMBL" id="BHZC01000001">
    <property type="protein sequence ID" value="GCD32359.1"/>
    <property type="molecule type" value="Genomic_DNA"/>
</dbReference>
<feature type="domain" description="2-oxoacid dehydrogenase acyltransferase catalytic" evidence="1">
    <location>
        <begin position="2"/>
        <end position="132"/>
    </location>
</feature>
<dbReference type="Pfam" id="PF00198">
    <property type="entry name" value="2-oxoacid_dh"/>
    <property type="match status" value="1"/>
</dbReference>
<protein>
    <submittedName>
        <fullName evidence="2">Dihydrolipoamide acetyltransferase component of pyruvate dehydrogenase complex</fullName>
    </submittedName>
</protein>
<reference evidence="2 3" key="1">
    <citation type="submission" date="2018-11" db="EMBL/GenBank/DDBJ databases">
        <title>Whole genome sequence of Streptomyces chrestomyceticus NBRC 13444(T).</title>
        <authorList>
            <person name="Komaki H."/>
            <person name="Tamura T."/>
        </authorList>
    </citation>
    <scope>NUCLEOTIDE SEQUENCE [LARGE SCALE GENOMIC DNA]</scope>
    <source>
        <strain evidence="2 3">NBRC 13444</strain>
    </source>
</reference>
<gene>
    <name evidence="2" type="ORF">OEIGOIKO_00071</name>
</gene>
<keyword evidence="2" id="KW-0670">Pyruvate</keyword>
<evidence type="ECO:0000313" key="3">
    <source>
        <dbReference type="Proteomes" id="UP000287830"/>
    </source>
</evidence>
<dbReference type="InterPro" id="IPR001078">
    <property type="entry name" value="2-oxoacid_DH_actylTfrase"/>
</dbReference>
<organism evidence="2 3">
    <name type="scientific">Streptomyces chrestomyceticus JCM 4735</name>
    <dbReference type="NCBI Taxonomy" id="1306181"/>
    <lineage>
        <taxon>Bacteria</taxon>
        <taxon>Bacillati</taxon>
        <taxon>Actinomycetota</taxon>
        <taxon>Actinomycetes</taxon>
        <taxon>Kitasatosporales</taxon>
        <taxon>Streptomycetaceae</taxon>
        <taxon>Streptomyces</taxon>
    </lineage>
</organism>
<name>A0A7U9KN76_9ACTN</name>
<evidence type="ECO:0000259" key="1">
    <source>
        <dbReference type="Pfam" id="PF00198"/>
    </source>
</evidence>
<dbReference type="Proteomes" id="UP000287830">
    <property type="component" value="Unassembled WGS sequence"/>
</dbReference>
<dbReference type="AlphaFoldDB" id="A0A7U9KN76"/>
<evidence type="ECO:0000313" key="2">
    <source>
        <dbReference type="EMBL" id="GCD32359.1"/>
    </source>
</evidence>
<dbReference type="SUPFAM" id="SSF52777">
    <property type="entry name" value="CoA-dependent acyltransferases"/>
    <property type="match status" value="1"/>
</dbReference>
<proteinExistence type="predicted"/>
<accession>A0A7U9KN76</accession>
<dbReference type="Gene3D" id="3.30.559.10">
    <property type="entry name" value="Chloramphenicol acetyltransferase-like domain"/>
    <property type="match status" value="1"/>
</dbReference>
<dbReference type="InterPro" id="IPR023213">
    <property type="entry name" value="CAT-like_dom_sf"/>
</dbReference>
<comment type="caution">
    <text evidence="2">The sequence shown here is derived from an EMBL/GenBank/DDBJ whole genome shotgun (WGS) entry which is preliminary data.</text>
</comment>
<sequence>MRETPQASVWTEVDVTQAMDYLRRLRSAITFEGVKVSPLLVVSSSRWQSCARSAGLRPRKPHGDEPNGAFIRIHRDVNLETAVATPRGLIAPDIKKAQDLSARELAPAITQRAMTAREGKTSVSDQRGGTITYQQVMAVFTEAGRPLRARQVCEAMDVAVAPNNINNVRLKLKRLAGRGILAEAEPGLFTRPRP</sequence>
<dbReference type="GO" id="GO:0016746">
    <property type="term" value="F:acyltransferase activity"/>
    <property type="evidence" value="ECO:0007669"/>
    <property type="project" value="InterPro"/>
</dbReference>